<evidence type="ECO:0000256" key="1">
    <source>
        <dbReference type="PROSITE-ProRule" id="PRU10141"/>
    </source>
</evidence>
<dbReference type="Proteomes" id="UP000485058">
    <property type="component" value="Unassembled WGS sequence"/>
</dbReference>
<proteinExistence type="predicted"/>
<feature type="domain" description="Protein kinase" evidence="2">
    <location>
        <begin position="44"/>
        <end position="454"/>
    </location>
</feature>
<dbReference type="InterPro" id="IPR011009">
    <property type="entry name" value="Kinase-like_dom_sf"/>
</dbReference>
<dbReference type="Pfam" id="PF07714">
    <property type="entry name" value="PK_Tyr_Ser-Thr"/>
    <property type="match status" value="1"/>
</dbReference>
<dbReference type="PROSITE" id="PS50011">
    <property type="entry name" value="PROTEIN_KINASE_DOM"/>
    <property type="match status" value="1"/>
</dbReference>
<organism evidence="3 4">
    <name type="scientific">Haematococcus lacustris</name>
    <name type="common">Green alga</name>
    <name type="synonym">Haematococcus pluvialis</name>
    <dbReference type="NCBI Taxonomy" id="44745"/>
    <lineage>
        <taxon>Eukaryota</taxon>
        <taxon>Viridiplantae</taxon>
        <taxon>Chlorophyta</taxon>
        <taxon>core chlorophytes</taxon>
        <taxon>Chlorophyceae</taxon>
        <taxon>CS clade</taxon>
        <taxon>Chlamydomonadales</taxon>
        <taxon>Haematococcaceae</taxon>
        <taxon>Haematococcus</taxon>
    </lineage>
</organism>
<gene>
    <name evidence="3" type="ORF">HaLaN_21593</name>
</gene>
<name>A0A699ZWC7_HAELA</name>
<evidence type="ECO:0000313" key="3">
    <source>
        <dbReference type="EMBL" id="GFH23899.1"/>
    </source>
</evidence>
<dbReference type="InterPro" id="IPR001245">
    <property type="entry name" value="Ser-Thr/Tyr_kinase_cat_dom"/>
</dbReference>
<dbReference type="GO" id="GO:0004674">
    <property type="term" value="F:protein serine/threonine kinase activity"/>
    <property type="evidence" value="ECO:0007669"/>
    <property type="project" value="TreeGrafter"/>
</dbReference>
<keyword evidence="1" id="KW-0547">Nucleotide-binding</keyword>
<dbReference type="EMBL" id="BLLF01002392">
    <property type="protein sequence ID" value="GFH23899.1"/>
    <property type="molecule type" value="Genomic_DNA"/>
</dbReference>
<reference evidence="3 4" key="1">
    <citation type="submission" date="2020-02" db="EMBL/GenBank/DDBJ databases">
        <title>Draft genome sequence of Haematococcus lacustris strain NIES-144.</title>
        <authorList>
            <person name="Morimoto D."/>
            <person name="Nakagawa S."/>
            <person name="Yoshida T."/>
            <person name="Sawayama S."/>
        </authorList>
    </citation>
    <scope>NUCLEOTIDE SEQUENCE [LARGE SCALE GENOMIC DNA]</scope>
    <source>
        <strain evidence="3 4">NIES-144</strain>
    </source>
</reference>
<keyword evidence="3" id="KW-0808">Transferase</keyword>
<feature type="non-terminal residue" evidence="3">
    <location>
        <position position="1"/>
    </location>
</feature>
<dbReference type="InterPro" id="IPR000719">
    <property type="entry name" value="Prot_kinase_dom"/>
</dbReference>
<dbReference type="AlphaFoldDB" id="A0A699ZWC7"/>
<accession>A0A699ZWC7</accession>
<dbReference type="InterPro" id="IPR051681">
    <property type="entry name" value="Ser/Thr_Kinases-Pseudokinases"/>
</dbReference>
<keyword evidence="3" id="KW-0418">Kinase</keyword>
<evidence type="ECO:0000313" key="4">
    <source>
        <dbReference type="Proteomes" id="UP000485058"/>
    </source>
</evidence>
<dbReference type="Gene3D" id="3.30.200.20">
    <property type="entry name" value="Phosphorylase Kinase, domain 1"/>
    <property type="match status" value="1"/>
</dbReference>
<keyword evidence="4" id="KW-1185">Reference proteome</keyword>
<keyword evidence="1" id="KW-0067">ATP-binding</keyword>
<dbReference type="PANTHER" id="PTHR44329:SF214">
    <property type="entry name" value="PROTEIN KINASE DOMAIN-CONTAINING PROTEIN"/>
    <property type="match status" value="1"/>
</dbReference>
<dbReference type="PANTHER" id="PTHR44329">
    <property type="entry name" value="SERINE/THREONINE-PROTEIN KINASE TNNI3K-RELATED"/>
    <property type="match status" value="1"/>
</dbReference>
<feature type="binding site" evidence="1">
    <location>
        <position position="72"/>
    </location>
    <ligand>
        <name>ATP</name>
        <dbReference type="ChEBI" id="CHEBI:30616"/>
    </ligand>
</feature>
<feature type="non-terminal residue" evidence="3">
    <location>
        <position position="454"/>
    </location>
</feature>
<comment type="caution">
    <text evidence="3">The sequence shown here is derived from an EMBL/GenBank/DDBJ whole genome shotgun (WGS) entry which is preliminary data.</text>
</comment>
<dbReference type="Gene3D" id="1.10.510.10">
    <property type="entry name" value="Transferase(Phosphotransferase) domain 1"/>
    <property type="match status" value="1"/>
</dbReference>
<dbReference type="PROSITE" id="PS00107">
    <property type="entry name" value="PROTEIN_KINASE_ATP"/>
    <property type="match status" value="1"/>
</dbReference>
<sequence length="454" mass="49404">MDDGHLMMASSSDVHIQQQMKAFHTDQHRGLYRMWNELDMLADLHLDSVLGQGGYAVVLHGFWRGSTPVAVKLFATKAAGSVTAEDSNCSSGSMLSLPSSGNASLPVTALFEALLARDLAHPNIIKCYDVRCCKLSRPFITLLRKNAQHKQLNQTTNILRSHTTPCGISQEVEEEDDDDVKQVLRSMTGYTGMTPLWSVRSTLFPSQEVAGAKCNNTSVGSGDELLGTRGSGRMAHVAEHCELEMKSQPDQADQSDAPSLGDVPSMDGFGVVAGSVLPSTGLSWEDVLNKLSASSSDHLTLIVMEHAKCGTLLGAIKSGIFNRPPFAPENEKRRRLRALLRTAREIAMGLEHLHEASVIHGDLVRRDGGSSNLPVKIYFGLARLVVNNKCINKQVSGTTAFMAPELFRDGEVSCSTDIYAFGITLWELVHGKPAYKDPDPCEFSHLSSPEKVSQ</sequence>
<protein>
    <submittedName>
        <fullName evidence="3">Mitogen activated protein kinase kinase kinase 11</fullName>
    </submittedName>
</protein>
<dbReference type="GO" id="GO:0005524">
    <property type="term" value="F:ATP binding"/>
    <property type="evidence" value="ECO:0007669"/>
    <property type="project" value="UniProtKB-UniRule"/>
</dbReference>
<dbReference type="SUPFAM" id="SSF56112">
    <property type="entry name" value="Protein kinase-like (PK-like)"/>
    <property type="match status" value="1"/>
</dbReference>
<evidence type="ECO:0000259" key="2">
    <source>
        <dbReference type="PROSITE" id="PS50011"/>
    </source>
</evidence>
<dbReference type="InterPro" id="IPR017441">
    <property type="entry name" value="Protein_kinase_ATP_BS"/>
</dbReference>